<feature type="transmembrane region" description="Helical" evidence="5">
    <location>
        <begin position="416"/>
        <end position="437"/>
    </location>
</feature>
<evidence type="ECO:0000259" key="6">
    <source>
        <dbReference type="Pfam" id="PF04932"/>
    </source>
</evidence>
<keyword evidence="8" id="KW-1185">Reference proteome</keyword>
<feature type="domain" description="O-antigen ligase-related" evidence="6">
    <location>
        <begin position="214"/>
        <end position="374"/>
    </location>
</feature>
<evidence type="ECO:0000313" key="8">
    <source>
        <dbReference type="Proteomes" id="UP000247612"/>
    </source>
</evidence>
<comment type="caution">
    <text evidence="7">The sequence shown here is derived from an EMBL/GenBank/DDBJ whole genome shotgun (WGS) entry which is preliminary data.</text>
</comment>
<dbReference type="OrthoDB" id="1762823at2"/>
<dbReference type="GO" id="GO:0016874">
    <property type="term" value="F:ligase activity"/>
    <property type="evidence" value="ECO:0007669"/>
    <property type="project" value="UniProtKB-KW"/>
</dbReference>
<feature type="transmembrane region" description="Helical" evidence="5">
    <location>
        <begin position="259"/>
        <end position="279"/>
    </location>
</feature>
<dbReference type="EMBL" id="QJKH01000009">
    <property type="protein sequence ID" value="PXX77809.1"/>
    <property type="molecule type" value="Genomic_DNA"/>
</dbReference>
<dbReference type="InterPro" id="IPR007016">
    <property type="entry name" value="O-antigen_ligase-rel_domated"/>
</dbReference>
<evidence type="ECO:0000256" key="2">
    <source>
        <dbReference type="ARBA" id="ARBA00022692"/>
    </source>
</evidence>
<feature type="transmembrane region" description="Helical" evidence="5">
    <location>
        <begin position="12"/>
        <end position="34"/>
    </location>
</feature>
<dbReference type="InterPro" id="IPR051533">
    <property type="entry name" value="WaaL-like"/>
</dbReference>
<dbReference type="Proteomes" id="UP000247612">
    <property type="component" value="Unassembled WGS sequence"/>
</dbReference>
<feature type="transmembrane region" description="Helical" evidence="5">
    <location>
        <begin position="362"/>
        <end position="382"/>
    </location>
</feature>
<dbReference type="RefSeq" id="WP_022939005.1">
    <property type="nucleotide sequence ID" value="NZ_CABKRQ010000007.1"/>
</dbReference>
<keyword evidence="4 5" id="KW-0472">Membrane</keyword>
<proteinExistence type="predicted"/>
<evidence type="ECO:0000313" key="7">
    <source>
        <dbReference type="EMBL" id="PXX77809.1"/>
    </source>
</evidence>
<dbReference type="PANTHER" id="PTHR37422">
    <property type="entry name" value="TEICHURONIC ACID BIOSYNTHESIS PROTEIN TUAE"/>
    <property type="match status" value="1"/>
</dbReference>
<reference evidence="7 8" key="1">
    <citation type="submission" date="2018-05" db="EMBL/GenBank/DDBJ databases">
        <title>Genomic Encyclopedia of Type Strains, Phase IV (KMG-IV): sequencing the most valuable type-strain genomes for metagenomic binning, comparative biology and taxonomic classification.</title>
        <authorList>
            <person name="Goeker M."/>
        </authorList>
    </citation>
    <scope>NUCLEOTIDE SEQUENCE [LARGE SCALE GENOMIC DNA]</scope>
    <source>
        <strain evidence="7 8">JC118</strain>
    </source>
</reference>
<evidence type="ECO:0000256" key="1">
    <source>
        <dbReference type="ARBA" id="ARBA00004141"/>
    </source>
</evidence>
<dbReference type="STRING" id="1034346.GCA_000313565_02721"/>
<evidence type="ECO:0000256" key="4">
    <source>
        <dbReference type="ARBA" id="ARBA00023136"/>
    </source>
</evidence>
<feature type="transmembrane region" description="Helical" evidence="5">
    <location>
        <begin position="229"/>
        <end position="247"/>
    </location>
</feature>
<gene>
    <name evidence="7" type="ORF">DES51_10961</name>
</gene>
<dbReference type="Pfam" id="PF04932">
    <property type="entry name" value="Wzy_C"/>
    <property type="match status" value="1"/>
</dbReference>
<dbReference type="AlphaFoldDB" id="A0A318KJ58"/>
<feature type="transmembrane region" description="Helical" evidence="5">
    <location>
        <begin position="110"/>
        <end position="127"/>
    </location>
</feature>
<name>A0A318KJ58_9FIRM</name>
<feature type="transmembrane region" description="Helical" evidence="5">
    <location>
        <begin position="75"/>
        <end position="98"/>
    </location>
</feature>
<feature type="transmembrane region" description="Helical" evidence="5">
    <location>
        <begin position="134"/>
        <end position="154"/>
    </location>
</feature>
<keyword evidence="3 5" id="KW-1133">Transmembrane helix</keyword>
<organism evidence="7 8">
    <name type="scientific">Dielma fastidiosa</name>
    <dbReference type="NCBI Taxonomy" id="1034346"/>
    <lineage>
        <taxon>Bacteria</taxon>
        <taxon>Bacillati</taxon>
        <taxon>Bacillota</taxon>
        <taxon>Erysipelotrichia</taxon>
        <taxon>Erysipelotrichales</taxon>
        <taxon>Erysipelotrichaceae</taxon>
        <taxon>Dielma</taxon>
    </lineage>
</organism>
<dbReference type="PANTHER" id="PTHR37422:SF13">
    <property type="entry name" value="LIPOPOLYSACCHARIDE BIOSYNTHESIS PROTEIN PA4999-RELATED"/>
    <property type="match status" value="1"/>
</dbReference>
<keyword evidence="7" id="KW-0436">Ligase</keyword>
<evidence type="ECO:0000256" key="3">
    <source>
        <dbReference type="ARBA" id="ARBA00022989"/>
    </source>
</evidence>
<evidence type="ECO:0000256" key="5">
    <source>
        <dbReference type="SAM" id="Phobius"/>
    </source>
</evidence>
<feature type="transmembrane region" description="Helical" evidence="5">
    <location>
        <begin position="205"/>
        <end position="223"/>
    </location>
</feature>
<keyword evidence="2 5" id="KW-0812">Transmembrane</keyword>
<accession>A0A318KJ58</accession>
<protein>
    <submittedName>
        <fullName evidence="7">O-antigen ligase</fullName>
    </submittedName>
</protein>
<feature type="transmembrane region" description="Helical" evidence="5">
    <location>
        <begin position="174"/>
        <end position="198"/>
    </location>
</feature>
<feature type="transmembrane region" description="Helical" evidence="5">
    <location>
        <begin position="46"/>
        <end position="63"/>
    </location>
</feature>
<dbReference type="GO" id="GO:0016020">
    <property type="term" value="C:membrane"/>
    <property type="evidence" value="ECO:0007669"/>
    <property type="project" value="UniProtKB-SubCell"/>
</dbReference>
<comment type="subcellular location">
    <subcellularLocation>
        <location evidence="1">Membrane</location>
        <topology evidence="1">Multi-pass membrane protein</topology>
    </subcellularLocation>
</comment>
<sequence length="446" mass="50480">MKKDERFIVYQFCELSGTVLIIACICLLLGSVIVEQLSGHDFLFPPVLYSLCVLILFITVFKMTQNVFVFDRRLLLGLLSLASLLLVLSTVFSINPSLSFRGSSNRNEGFLTWCCYFTLMFGALCISEEKHRQWICFGILVMGCVNGFYTFLQYMDLFPRLTHYSTLFYKYKLVPGLCGNAVFLATYMVAFSGIAMGLLVKAKHWWQEAIALFCLLIGIVVIVMTKSTAGLLGLGMVLFLASIYVYTHRDELKRWYFDAYPLMITLMIAFVIILCLMVLTQNAWLLRFQHELEDAIMPLLSGVITEQSGSGRYMVWKNAITLIPDHLLLGSGPDTFGKLYHSIFPLNNGQYFDKAHNEYLEVLITMGLPMLISLLSIYGVVIKDVFKRLWSKEGTMVSAACFFGITAYLVQAFFGIAAILSAHLFWILLGLGAGQLWNESRVRSHE</sequence>